<dbReference type="InterPro" id="IPR051044">
    <property type="entry name" value="MAG_DAG_Lipase"/>
</dbReference>
<proteinExistence type="predicted"/>
<organism evidence="2">
    <name type="scientific">Ananas comosus var. bracteatus</name>
    <name type="common">red pineapple</name>
    <dbReference type="NCBI Taxonomy" id="296719"/>
    <lineage>
        <taxon>Eukaryota</taxon>
        <taxon>Viridiplantae</taxon>
        <taxon>Streptophyta</taxon>
        <taxon>Embryophyta</taxon>
        <taxon>Tracheophyta</taxon>
        <taxon>Spermatophyta</taxon>
        <taxon>Magnoliopsida</taxon>
        <taxon>Liliopsida</taxon>
        <taxon>Poales</taxon>
        <taxon>Bromeliaceae</taxon>
        <taxon>Bromelioideae</taxon>
        <taxon>Ananas</taxon>
    </lineage>
</organism>
<dbReference type="EMBL" id="LR862135">
    <property type="protein sequence ID" value="CAD1841503.1"/>
    <property type="molecule type" value="Genomic_DNA"/>
</dbReference>
<reference evidence="2" key="1">
    <citation type="submission" date="2020-07" db="EMBL/GenBank/DDBJ databases">
        <authorList>
            <person name="Lin J."/>
        </authorList>
    </citation>
    <scope>NUCLEOTIDE SEQUENCE</scope>
</reference>
<dbReference type="SUPFAM" id="SSF53474">
    <property type="entry name" value="alpha/beta-Hydrolases"/>
    <property type="match status" value="1"/>
</dbReference>
<dbReference type="PANTHER" id="PTHR11614">
    <property type="entry name" value="PHOSPHOLIPASE-RELATED"/>
    <property type="match status" value="1"/>
</dbReference>
<feature type="domain" description="Serine aminopeptidase S33" evidence="1">
    <location>
        <begin position="58"/>
        <end position="174"/>
    </location>
</feature>
<dbReference type="Pfam" id="PF12146">
    <property type="entry name" value="Hydrolase_4"/>
    <property type="match status" value="1"/>
</dbReference>
<gene>
    <name evidence="2" type="ORF">CB5_LOCUS24714</name>
</gene>
<dbReference type="Gene3D" id="3.40.50.1820">
    <property type="entry name" value="alpha/beta hydrolase"/>
    <property type="match status" value="2"/>
</dbReference>
<evidence type="ECO:0000259" key="1">
    <source>
        <dbReference type="Pfam" id="PF12146"/>
    </source>
</evidence>
<dbReference type="AlphaFoldDB" id="A0A6V7QED2"/>
<dbReference type="InterPro" id="IPR022742">
    <property type="entry name" value="Hydrolase_4"/>
</dbReference>
<sequence length="267" mass="29363">MAHPIHQANKSSPFGELTRDEFYAKHKVIHQESFMLNKRNMKIFTQTWRPAPHSADLSGLVAMIHGYASESSWIFELTAVAIAKLGFLVCALDLPGHGRSEGRRGHVPTVTPVVDDCIQYFSSVKSAHGPLPSFLYGESLGGALAVLVYLKQKGGWDGLVLNGAMCGVSSKFKPIWPLEKEEVQGGGRAHAGAAWEDDSVCDSDSAELVYELARSKDKTLKIVPGMWHQLIGEPKDIVEFGFGFIFTWLKERANSHSRNAYVANGHV</sequence>
<name>A0A6V7QED2_ANACO</name>
<evidence type="ECO:0000313" key="2">
    <source>
        <dbReference type="EMBL" id="CAD1841503.1"/>
    </source>
</evidence>
<accession>A0A6V7QED2</accession>
<protein>
    <recommendedName>
        <fullName evidence="1">Serine aminopeptidase S33 domain-containing protein</fullName>
    </recommendedName>
</protein>
<dbReference type="InterPro" id="IPR029058">
    <property type="entry name" value="AB_hydrolase_fold"/>
</dbReference>